<sequence length="213" mass="23301">MEHFFNLFLAEAVAIFAILDPIGVSAMIPSLLHQNITKQEIKRVAFMATLTALIAFFVVLLSGDFILKLFGIDMNSLKAMGGVVLLLMAVNMVNGHSKKKSHHSKEEEDEAKEHENLAVIPIGIPIIFGPGLFATVIVYKSQAMSVGDVFSLVFAFLANAFVLYLTLRNSIYIKKVVGITGERIVTRLMGLITGAIAIQFMVSGVVEIAKKYI</sequence>
<keyword evidence="6 7" id="KW-0472">Membrane</keyword>
<evidence type="ECO:0000256" key="5">
    <source>
        <dbReference type="ARBA" id="ARBA00022989"/>
    </source>
</evidence>
<gene>
    <name evidence="8" type="ORF">MNB_SM-7-665</name>
</gene>
<evidence type="ECO:0000256" key="2">
    <source>
        <dbReference type="ARBA" id="ARBA00009784"/>
    </source>
</evidence>
<keyword evidence="5 7" id="KW-1133">Transmembrane helix</keyword>
<evidence type="ECO:0000256" key="1">
    <source>
        <dbReference type="ARBA" id="ARBA00004651"/>
    </source>
</evidence>
<dbReference type="Pfam" id="PF01914">
    <property type="entry name" value="MarC"/>
    <property type="match status" value="1"/>
</dbReference>
<dbReference type="InterPro" id="IPR002771">
    <property type="entry name" value="Multi_antbiot-R_MarC"/>
</dbReference>
<feature type="transmembrane region" description="Helical" evidence="7">
    <location>
        <begin position="44"/>
        <end position="67"/>
    </location>
</feature>
<evidence type="ECO:0000256" key="3">
    <source>
        <dbReference type="ARBA" id="ARBA00022475"/>
    </source>
</evidence>
<feature type="transmembrane region" description="Helical" evidence="7">
    <location>
        <begin position="117"/>
        <end position="137"/>
    </location>
</feature>
<evidence type="ECO:0000256" key="6">
    <source>
        <dbReference type="ARBA" id="ARBA00023136"/>
    </source>
</evidence>
<reference evidence="8" key="1">
    <citation type="submission" date="2016-10" db="EMBL/GenBank/DDBJ databases">
        <authorList>
            <person name="de Groot N.N."/>
        </authorList>
    </citation>
    <scope>NUCLEOTIDE SEQUENCE</scope>
</reference>
<proteinExistence type="inferred from homology"/>
<name>A0A1W1C6X4_9ZZZZ</name>
<protein>
    <submittedName>
        <fullName evidence="8">Multiple antibiotic resistance protein marC</fullName>
    </submittedName>
</protein>
<feature type="transmembrane region" description="Helical" evidence="7">
    <location>
        <begin position="188"/>
        <end position="209"/>
    </location>
</feature>
<dbReference type="GO" id="GO:0005886">
    <property type="term" value="C:plasma membrane"/>
    <property type="evidence" value="ECO:0007669"/>
    <property type="project" value="UniProtKB-SubCell"/>
</dbReference>
<dbReference type="PANTHER" id="PTHR33508:SF1">
    <property type="entry name" value="UPF0056 MEMBRANE PROTEIN YHCE"/>
    <property type="match status" value="1"/>
</dbReference>
<dbReference type="AlphaFoldDB" id="A0A1W1C6X4"/>
<evidence type="ECO:0000256" key="7">
    <source>
        <dbReference type="SAM" id="Phobius"/>
    </source>
</evidence>
<dbReference type="NCBIfam" id="TIGR00427">
    <property type="entry name" value="NAAT family transporter"/>
    <property type="match status" value="1"/>
</dbReference>
<keyword evidence="4 7" id="KW-0812">Transmembrane</keyword>
<dbReference type="EMBL" id="FPHB01000054">
    <property type="protein sequence ID" value="SFV61600.1"/>
    <property type="molecule type" value="Genomic_DNA"/>
</dbReference>
<feature type="transmembrane region" description="Helical" evidence="7">
    <location>
        <begin position="149"/>
        <end position="167"/>
    </location>
</feature>
<dbReference type="PANTHER" id="PTHR33508">
    <property type="entry name" value="UPF0056 MEMBRANE PROTEIN YHCE"/>
    <property type="match status" value="1"/>
</dbReference>
<evidence type="ECO:0000256" key="4">
    <source>
        <dbReference type="ARBA" id="ARBA00022692"/>
    </source>
</evidence>
<comment type="subcellular location">
    <subcellularLocation>
        <location evidence="1">Cell membrane</location>
        <topology evidence="1">Multi-pass membrane protein</topology>
    </subcellularLocation>
</comment>
<keyword evidence="3" id="KW-1003">Cell membrane</keyword>
<feature type="transmembrane region" description="Helical" evidence="7">
    <location>
        <begin position="79"/>
        <end position="96"/>
    </location>
</feature>
<comment type="similarity">
    <text evidence="2">Belongs to the UPF0056 (MarC) family.</text>
</comment>
<organism evidence="8">
    <name type="scientific">hydrothermal vent metagenome</name>
    <dbReference type="NCBI Taxonomy" id="652676"/>
    <lineage>
        <taxon>unclassified sequences</taxon>
        <taxon>metagenomes</taxon>
        <taxon>ecological metagenomes</taxon>
    </lineage>
</organism>
<evidence type="ECO:0000313" key="8">
    <source>
        <dbReference type="EMBL" id="SFV61600.1"/>
    </source>
</evidence>
<accession>A0A1W1C6X4</accession>
<feature type="transmembrane region" description="Helical" evidence="7">
    <location>
        <begin position="12"/>
        <end position="32"/>
    </location>
</feature>